<dbReference type="EMBL" id="CP012275">
    <property type="protein sequence ID" value="AMV63043.1"/>
    <property type="molecule type" value="Genomic_DNA"/>
</dbReference>
<organism evidence="3 6">
    <name type="scientific">Pediococcus damnosus</name>
    <dbReference type="NCBI Taxonomy" id="51663"/>
    <lineage>
        <taxon>Bacteria</taxon>
        <taxon>Bacillati</taxon>
        <taxon>Bacillota</taxon>
        <taxon>Bacilli</taxon>
        <taxon>Lactobacillales</taxon>
        <taxon>Lactobacillaceae</taxon>
        <taxon>Pediococcus</taxon>
    </lineage>
</organism>
<evidence type="ECO:0000313" key="6">
    <source>
        <dbReference type="Proteomes" id="UP000076405"/>
    </source>
</evidence>
<name>A0A143AGV8_9LACO</name>
<evidence type="ECO:0000313" key="3">
    <source>
        <dbReference type="EMBL" id="AMV63043.1"/>
    </source>
</evidence>
<dbReference type="KEGG" id="pdm:ADU72_1135"/>
<sequence>MDFKRIELIFFAAFAALDIFLAVSFFQNNSDVHPTSANTNHSATILNEMRDDSISFKKPSNKKGQGYYISTQTSGTKQLKAKMEKLSGQSAKMADGEIISTFNTPLTLDVKNPDQTLNKVVQNSDEIVNGKSYQYDKATSTDSQIIYTQKISGQRIFSKSGQIRFKVNSANQVVGYTQVYLTNAQPLREKQDTISQERAIIWLYQYNEMPNDTVIEWSRLGYTRLLSIQKGSVYVPTWYIAIHGKGSSALQYYRINAFTGVIMKYSTQVSSTSNSSSTTSSSQDDSSLLNQAVSSSQRAVESSTEESVRSTTNRGSYNNSYSSNESSGTSSKTSANTTSSGNSTNAINSTSVSTSSEVQ</sequence>
<dbReference type="GO" id="GO:0016020">
    <property type="term" value="C:membrane"/>
    <property type="evidence" value="ECO:0007669"/>
    <property type="project" value="InterPro"/>
</dbReference>
<feature type="region of interest" description="Disordered" evidence="1">
    <location>
        <begin position="270"/>
        <end position="359"/>
    </location>
</feature>
<dbReference type="Pfam" id="PF09648">
    <property type="entry name" value="YycI"/>
    <property type="match status" value="1"/>
</dbReference>
<dbReference type="EMBL" id="CP012288">
    <property type="protein sequence ID" value="AMV67068.1"/>
    <property type="molecule type" value="Genomic_DNA"/>
</dbReference>
<evidence type="ECO:0000259" key="2">
    <source>
        <dbReference type="Pfam" id="PF09648"/>
    </source>
</evidence>
<feature type="compositionally biased region" description="Polar residues" evidence="1">
    <location>
        <begin position="288"/>
        <end position="299"/>
    </location>
</feature>
<proteinExistence type="predicted"/>
<keyword evidence="5" id="KW-1185">Reference proteome</keyword>
<reference evidence="5 6" key="1">
    <citation type="journal article" date="2016" name="PLoS ONE">
        <title>The Identification of Novel Diagnostic Marker Genes for the Detection of Beer Spoiling Pediococcus damnosus Strains Using the BlAst Diagnostic Gene findEr.</title>
        <authorList>
            <person name="Behr J."/>
            <person name="Geissler A.J."/>
            <person name="Schmid J."/>
            <person name="Zehe A."/>
            <person name="Vogel R.F."/>
        </authorList>
    </citation>
    <scope>NUCLEOTIDE SEQUENCE [LARGE SCALE GENOMIC DNA]</scope>
    <source>
        <strain evidence="3 6">TMW 2.1533</strain>
        <strain evidence="4 5">TMW 2.1535</strain>
    </source>
</reference>
<evidence type="ECO:0000313" key="4">
    <source>
        <dbReference type="EMBL" id="AMV67068.1"/>
    </source>
</evidence>
<dbReference type="AlphaFoldDB" id="A0A143AGV8"/>
<dbReference type="Gene3D" id="2.40.128.690">
    <property type="entry name" value="YycH protein, domain 3-like"/>
    <property type="match status" value="1"/>
</dbReference>
<evidence type="ECO:0000313" key="5">
    <source>
        <dbReference type="Proteomes" id="UP000076244"/>
    </source>
</evidence>
<dbReference type="Proteomes" id="UP000076405">
    <property type="component" value="Chromosome"/>
</dbReference>
<evidence type="ECO:0000256" key="1">
    <source>
        <dbReference type="SAM" id="MobiDB-lite"/>
    </source>
</evidence>
<feature type="domain" description="Regulatory protein YycH-like" evidence="2">
    <location>
        <begin position="39"/>
        <end position="258"/>
    </location>
</feature>
<feature type="compositionally biased region" description="Low complexity" evidence="1">
    <location>
        <begin position="270"/>
        <end position="287"/>
    </location>
</feature>
<dbReference type="Proteomes" id="UP000076244">
    <property type="component" value="Chromosome"/>
</dbReference>
<dbReference type="RefSeq" id="WP_062904518.1">
    <property type="nucleotide sequence ID" value="NZ_CP012275.1"/>
</dbReference>
<accession>A0A143AGV8</accession>
<dbReference type="OrthoDB" id="2135943at2"/>
<dbReference type="InterPro" id="IPR018604">
    <property type="entry name" value="YycI-like"/>
</dbReference>
<protein>
    <recommendedName>
        <fullName evidence="2">Regulatory protein YycH-like domain-containing protein</fullName>
    </recommendedName>
</protein>
<gene>
    <name evidence="3" type="ORF">ADU70_1561</name>
    <name evidence="4" type="ORF">ADU72_1135</name>
</gene>
<feature type="compositionally biased region" description="Low complexity" evidence="1">
    <location>
        <begin position="309"/>
        <end position="351"/>
    </location>
</feature>